<dbReference type="Pfam" id="PF00482">
    <property type="entry name" value="T2SSF"/>
    <property type="match status" value="2"/>
</dbReference>
<dbReference type="PRINTS" id="PR00812">
    <property type="entry name" value="BCTERIALGSPF"/>
</dbReference>
<dbReference type="STRING" id="1619046.US42_C0005G0047"/>
<keyword evidence="3" id="KW-1003">Cell membrane</keyword>
<evidence type="ECO:0000256" key="6">
    <source>
        <dbReference type="ARBA" id="ARBA00022989"/>
    </source>
</evidence>
<feature type="transmembrane region" description="Helical" evidence="8">
    <location>
        <begin position="133"/>
        <end position="155"/>
    </location>
</feature>
<dbReference type="InterPro" id="IPR042094">
    <property type="entry name" value="T2SS_GspF_sf"/>
</dbReference>
<dbReference type="PANTHER" id="PTHR30012:SF0">
    <property type="entry name" value="TYPE II SECRETION SYSTEM PROTEIN F-RELATED"/>
    <property type="match status" value="1"/>
</dbReference>
<dbReference type="AlphaFoldDB" id="A0A0G0GCW8"/>
<feature type="domain" description="Type II secretion system protein GspF" evidence="9">
    <location>
        <begin position="239"/>
        <end position="362"/>
    </location>
</feature>
<keyword evidence="5 8" id="KW-0812">Transmembrane</keyword>
<evidence type="ECO:0000256" key="7">
    <source>
        <dbReference type="ARBA" id="ARBA00023136"/>
    </source>
</evidence>
<evidence type="ECO:0000259" key="9">
    <source>
        <dbReference type="Pfam" id="PF00482"/>
    </source>
</evidence>
<dbReference type="Proteomes" id="UP000034849">
    <property type="component" value="Unassembled WGS sequence"/>
</dbReference>
<evidence type="ECO:0000256" key="8">
    <source>
        <dbReference type="SAM" id="Phobius"/>
    </source>
</evidence>
<dbReference type="FunFam" id="1.20.81.30:FF:000001">
    <property type="entry name" value="Type II secretion system protein F"/>
    <property type="match status" value="2"/>
</dbReference>
<keyword evidence="6 8" id="KW-1133">Transmembrane helix</keyword>
<dbReference type="InterPro" id="IPR003004">
    <property type="entry name" value="GspF/PilC"/>
</dbReference>
<evidence type="ECO:0000313" key="10">
    <source>
        <dbReference type="EMBL" id="KKQ27822.1"/>
    </source>
</evidence>
<evidence type="ECO:0000313" key="11">
    <source>
        <dbReference type="Proteomes" id="UP000034849"/>
    </source>
</evidence>
<evidence type="ECO:0000256" key="2">
    <source>
        <dbReference type="ARBA" id="ARBA00005745"/>
    </source>
</evidence>
<evidence type="ECO:0000256" key="1">
    <source>
        <dbReference type="ARBA" id="ARBA00004429"/>
    </source>
</evidence>
<dbReference type="PATRIC" id="fig|1619046.3.peg.376"/>
<comment type="subcellular location">
    <subcellularLocation>
        <location evidence="1">Cell inner membrane</location>
        <topology evidence="1">Multi-pass membrane protein</topology>
    </subcellularLocation>
</comment>
<dbReference type="EMBL" id="LBSX01000005">
    <property type="protein sequence ID" value="KKQ27822.1"/>
    <property type="molecule type" value="Genomic_DNA"/>
</dbReference>
<protein>
    <submittedName>
        <fullName evidence="10">Type IV pilus inner membrane protein PilC</fullName>
    </submittedName>
</protein>
<dbReference type="PANTHER" id="PTHR30012">
    <property type="entry name" value="GENERAL SECRETION PATHWAY PROTEIN"/>
    <property type="match status" value="1"/>
</dbReference>
<sequence length="370" mass="41202">MSEKRKLSPLEIKINAWVTDHLTSVPFVQKIFFIDHIRTMIHAGLSLTESLEVLNKELENKKLKKVIGQIKAGVEEGRQFSEVLAEYPKVFPPIYVKMIASGEISGKLEESLNQIVIQMQKTQELMSSIRGAMIYPAVILFAMSGIGVMMVTVVLPKMLEMFKEFDAELPTATKILMAITDFMSQPKNLIGLILFIFLFIFSFATGLKKSPQFKEMVHKISLKLPIAGTIIKKINLARFSLTLSSLLKSTIPIVDATDITAETCGNVLYKKALHEAAEKIKTGTPLSEILGTHSNLFPPMVTEMIMVGERTGEIDQLLNELANFYSKEVDKTMKNFTQIIEPVIILVLGVAVAGMAVAVIMPMYTLVQSF</sequence>
<accession>A0A0G0GCW8</accession>
<proteinExistence type="inferred from homology"/>
<keyword evidence="7 8" id="KW-0472">Membrane</keyword>
<name>A0A0G0GCW8_9BACT</name>
<dbReference type="GO" id="GO:0015628">
    <property type="term" value="P:protein secretion by the type II secretion system"/>
    <property type="evidence" value="ECO:0007669"/>
    <property type="project" value="TreeGrafter"/>
</dbReference>
<dbReference type="InterPro" id="IPR018076">
    <property type="entry name" value="T2SS_GspF_dom"/>
</dbReference>
<evidence type="ECO:0000256" key="5">
    <source>
        <dbReference type="ARBA" id="ARBA00022692"/>
    </source>
</evidence>
<comment type="caution">
    <text evidence="10">The sequence shown here is derived from an EMBL/GenBank/DDBJ whole genome shotgun (WGS) entry which is preliminary data.</text>
</comment>
<comment type="similarity">
    <text evidence="2">Belongs to the GSP F family.</text>
</comment>
<dbReference type="GO" id="GO:0005886">
    <property type="term" value="C:plasma membrane"/>
    <property type="evidence" value="ECO:0007669"/>
    <property type="project" value="UniProtKB-SubCell"/>
</dbReference>
<evidence type="ECO:0000256" key="3">
    <source>
        <dbReference type="ARBA" id="ARBA00022475"/>
    </source>
</evidence>
<evidence type="ECO:0000256" key="4">
    <source>
        <dbReference type="ARBA" id="ARBA00022519"/>
    </source>
</evidence>
<dbReference type="Gene3D" id="1.20.81.30">
    <property type="entry name" value="Type II secretion system (T2SS), domain F"/>
    <property type="match status" value="2"/>
</dbReference>
<organism evidence="10 11">
    <name type="scientific">Candidatus Magasanikbacteria bacterium GW2011_GWC2_37_14</name>
    <dbReference type="NCBI Taxonomy" id="1619046"/>
    <lineage>
        <taxon>Bacteria</taxon>
        <taxon>Candidatus Magasanikiibacteriota</taxon>
    </lineage>
</organism>
<gene>
    <name evidence="10" type="ORF">US42_C0005G0047</name>
</gene>
<reference evidence="10 11" key="1">
    <citation type="journal article" date="2015" name="Nature">
        <title>rRNA introns, odd ribosomes, and small enigmatic genomes across a large radiation of phyla.</title>
        <authorList>
            <person name="Brown C.T."/>
            <person name="Hug L.A."/>
            <person name="Thomas B.C."/>
            <person name="Sharon I."/>
            <person name="Castelle C.J."/>
            <person name="Singh A."/>
            <person name="Wilkins M.J."/>
            <person name="Williams K.H."/>
            <person name="Banfield J.F."/>
        </authorList>
    </citation>
    <scope>NUCLEOTIDE SEQUENCE [LARGE SCALE GENOMIC DNA]</scope>
</reference>
<feature type="transmembrane region" description="Helical" evidence="8">
    <location>
        <begin position="189"/>
        <end position="207"/>
    </location>
</feature>
<feature type="transmembrane region" description="Helical" evidence="8">
    <location>
        <begin position="343"/>
        <end position="364"/>
    </location>
</feature>
<keyword evidence="4" id="KW-0997">Cell inner membrane</keyword>
<feature type="domain" description="Type II secretion system protein GspF" evidence="9">
    <location>
        <begin position="33"/>
        <end position="156"/>
    </location>
</feature>